<gene>
    <name evidence="1" type="ORF">PGO_001545</name>
</gene>
<dbReference type="Proteomes" id="UP000195521">
    <property type="component" value="Unassembled WGS sequence"/>
</dbReference>
<protein>
    <submittedName>
        <fullName evidence="1">Variable surface protein</fullName>
    </submittedName>
</protein>
<organism evidence="1 2">
    <name type="scientific">Plasmodium gonderi</name>
    <dbReference type="NCBI Taxonomy" id="77519"/>
    <lineage>
        <taxon>Eukaryota</taxon>
        <taxon>Sar</taxon>
        <taxon>Alveolata</taxon>
        <taxon>Apicomplexa</taxon>
        <taxon>Aconoidasida</taxon>
        <taxon>Haemosporida</taxon>
        <taxon>Plasmodiidae</taxon>
        <taxon>Plasmodium</taxon>
        <taxon>Plasmodium (Plasmodium)</taxon>
    </lineage>
</organism>
<comment type="caution">
    <text evidence="1">The sequence shown here is derived from an EMBL/GenBank/DDBJ whole genome shotgun (WGS) entry which is preliminary data.</text>
</comment>
<sequence>MPYIYALYYAFKIHGYVNLFSHFKNFTVNEREQGDEILSDLCKNSEINILNDIKSDFCNMRLKSLNYIKYAKTQRHYNPILEEAICVYLYYLIYHNEGVENNNEYIKKLYDRFIQVNNNNFDYICQDHKDFIITDGEILKLNDINDIYTNLNNIKYSGETCSEDKCNYAKKIY</sequence>
<keyword evidence="2" id="KW-1185">Reference proteome</keyword>
<accession>A0A1Y1JRU1</accession>
<dbReference type="AlphaFoldDB" id="A0A1Y1JRU1"/>
<evidence type="ECO:0000313" key="1">
    <source>
        <dbReference type="EMBL" id="GAW84178.1"/>
    </source>
</evidence>
<dbReference type="GeneID" id="39744986"/>
<reference evidence="2" key="1">
    <citation type="submission" date="2017-04" db="EMBL/GenBank/DDBJ databases">
        <title>Plasmodium gonderi genome.</title>
        <authorList>
            <person name="Arisue N."/>
            <person name="Honma H."/>
            <person name="Kawai S."/>
            <person name="Tougan T."/>
            <person name="Tanabe K."/>
            <person name="Horii T."/>
        </authorList>
    </citation>
    <scope>NUCLEOTIDE SEQUENCE [LARGE SCALE GENOMIC DNA]</scope>
    <source>
        <strain evidence="2">ATCC 30045</strain>
    </source>
</reference>
<dbReference type="RefSeq" id="XP_028546767.1">
    <property type="nucleotide sequence ID" value="XM_028690966.1"/>
</dbReference>
<evidence type="ECO:0000313" key="2">
    <source>
        <dbReference type="Proteomes" id="UP000195521"/>
    </source>
</evidence>
<name>A0A1Y1JRU1_PLAGO</name>
<dbReference type="EMBL" id="BDQF01000157">
    <property type="protein sequence ID" value="GAW84178.1"/>
    <property type="molecule type" value="Genomic_DNA"/>
</dbReference>
<proteinExistence type="predicted"/>